<evidence type="ECO:0000313" key="3">
    <source>
        <dbReference type="Proteomes" id="UP000053240"/>
    </source>
</evidence>
<evidence type="ECO:0000313" key="1">
    <source>
        <dbReference type="EMBL" id="KPJ10068.1"/>
    </source>
</evidence>
<organism evidence="2 3">
    <name type="scientific">Papilio machaon</name>
    <name type="common">Old World swallowtail butterfly</name>
    <dbReference type="NCBI Taxonomy" id="76193"/>
    <lineage>
        <taxon>Eukaryota</taxon>
        <taxon>Metazoa</taxon>
        <taxon>Ecdysozoa</taxon>
        <taxon>Arthropoda</taxon>
        <taxon>Hexapoda</taxon>
        <taxon>Insecta</taxon>
        <taxon>Pterygota</taxon>
        <taxon>Neoptera</taxon>
        <taxon>Endopterygota</taxon>
        <taxon>Lepidoptera</taxon>
        <taxon>Glossata</taxon>
        <taxon>Ditrysia</taxon>
        <taxon>Papilionoidea</taxon>
        <taxon>Papilionidae</taxon>
        <taxon>Papilioninae</taxon>
        <taxon>Papilio</taxon>
    </lineage>
</organism>
<dbReference type="EMBL" id="KQ460973">
    <property type="protein sequence ID" value="KPJ10068.1"/>
    <property type="molecule type" value="Genomic_DNA"/>
</dbReference>
<dbReference type="EMBL" id="KQ460033">
    <property type="protein sequence ID" value="KPJ18450.1"/>
    <property type="molecule type" value="Genomic_DNA"/>
</dbReference>
<dbReference type="OrthoDB" id="7379842at2759"/>
<accession>A0A0N1IJ55</accession>
<gene>
    <name evidence="2" type="ORF">RR48_00915</name>
    <name evidence="1" type="ORF">RR48_05703</name>
</gene>
<dbReference type="Proteomes" id="UP000053240">
    <property type="component" value="Unassembled WGS sequence"/>
</dbReference>
<name>A0A0N1IJ55_PAPMA</name>
<evidence type="ECO:0000313" key="2">
    <source>
        <dbReference type="EMBL" id="KPJ18450.1"/>
    </source>
</evidence>
<keyword evidence="3" id="KW-1185">Reference proteome</keyword>
<reference evidence="2 3" key="1">
    <citation type="journal article" date="2015" name="Nat. Commun.">
        <title>Outbred genome sequencing and CRISPR/Cas9 gene editing in butterflies.</title>
        <authorList>
            <person name="Li X."/>
            <person name="Fan D."/>
            <person name="Zhang W."/>
            <person name="Liu G."/>
            <person name="Zhang L."/>
            <person name="Zhao L."/>
            <person name="Fang X."/>
            <person name="Chen L."/>
            <person name="Dong Y."/>
            <person name="Chen Y."/>
            <person name="Ding Y."/>
            <person name="Zhao R."/>
            <person name="Feng M."/>
            <person name="Zhu Y."/>
            <person name="Feng Y."/>
            <person name="Jiang X."/>
            <person name="Zhu D."/>
            <person name="Xiang H."/>
            <person name="Feng X."/>
            <person name="Li S."/>
            <person name="Wang J."/>
            <person name="Zhang G."/>
            <person name="Kronforst M.R."/>
            <person name="Wang W."/>
        </authorList>
    </citation>
    <scope>NUCLEOTIDE SEQUENCE [LARGE SCALE GENOMIC DNA]</scope>
    <source>
        <strain evidence="2">Ya'a_city_454_Pm</strain>
        <tissue evidence="2">Whole body</tissue>
    </source>
</reference>
<sequence>MDDKVNEIPRLINIEEKGSASYILEINPDVPHEVFRNQSTAVEVVVKEINGRNKKKKDTAHVNTDVTIRNRNKEIEGLKKQLHEAKIGTDEVIESSRIITLEIKKQLDKAYQRELKEQTRNIALQLENMKLRTLLDSKTNLVKKLLKELTNIRRVVKVVAKGLGSSAHSAHVTTKSDPGYRSFDKDLQHSFLVDALGVESLTFNSTF</sequence>
<proteinExistence type="predicted"/>
<dbReference type="KEGG" id="pmac:106716119"/>
<dbReference type="AlphaFoldDB" id="A0A0N1IJ55"/>
<protein>
    <submittedName>
        <fullName evidence="2">Uncharacterized protein</fullName>
    </submittedName>
</protein>